<dbReference type="AlphaFoldDB" id="A0A016VKE0"/>
<evidence type="ECO:0000313" key="3">
    <source>
        <dbReference type="Proteomes" id="UP000024635"/>
    </source>
</evidence>
<dbReference type="EMBL" id="JARK01001345">
    <property type="protein sequence ID" value="EYC27492.1"/>
    <property type="molecule type" value="Genomic_DNA"/>
</dbReference>
<organism evidence="2 3">
    <name type="scientific">Ancylostoma ceylanicum</name>
    <dbReference type="NCBI Taxonomy" id="53326"/>
    <lineage>
        <taxon>Eukaryota</taxon>
        <taxon>Metazoa</taxon>
        <taxon>Ecdysozoa</taxon>
        <taxon>Nematoda</taxon>
        <taxon>Chromadorea</taxon>
        <taxon>Rhabditida</taxon>
        <taxon>Rhabditina</taxon>
        <taxon>Rhabditomorpha</taxon>
        <taxon>Strongyloidea</taxon>
        <taxon>Ancylostomatidae</taxon>
        <taxon>Ancylostomatinae</taxon>
        <taxon>Ancylostoma</taxon>
    </lineage>
</organism>
<name>A0A016VKE0_9BILA</name>
<gene>
    <name evidence="2" type="primary">Acey_s0009.g759</name>
    <name evidence="2" type="ORF">Y032_0009g759</name>
</gene>
<evidence type="ECO:0000313" key="2">
    <source>
        <dbReference type="EMBL" id="EYC27492.1"/>
    </source>
</evidence>
<evidence type="ECO:0000256" key="1">
    <source>
        <dbReference type="SAM" id="MobiDB-lite"/>
    </source>
</evidence>
<accession>A0A016VKE0</accession>
<comment type="caution">
    <text evidence="2">The sequence shown here is derived from an EMBL/GenBank/DDBJ whole genome shotgun (WGS) entry which is preliminary data.</text>
</comment>
<reference evidence="3" key="1">
    <citation type="journal article" date="2015" name="Nat. Genet.">
        <title>The genome and transcriptome of the zoonotic hookworm Ancylostoma ceylanicum identify infection-specific gene families.</title>
        <authorList>
            <person name="Schwarz E.M."/>
            <person name="Hu Y."/>
            <person name="Antoshechkin I."/>
            <person name="Miller M.M."/>
            <person name="Sternberg P.W."/>
            <person name="Aroian R.V."/>
        </authorList>
    </citation>
    <scope>NUCLEOTIDE SEQUENCE</scope>
    <source>
        <strain evidence="3">HY135</strain>
    </source>
</reference>
<proteinExistence type="predicted"/>
<protein>
    <submittedName>
        <fullName evidence="2">Uncharacterized protein</fullName>
    </submittedName>
</protein>
<feature type="region of interest" description="Disordered" evidence="1">
    <location>
        <begin position="56"/>
        <end position="100"/>
    </location>
</feature>
<sequence>MASLNHLQRRIKNAKEHLDAQVTAAINSINTRIEQKEREKLMSELNKHLEMRGIDETSDLITASPPVEAASSHGNDNPDGRSSGSTQPERTERSIQMRRPLLEVPPFAGFNAFWSVSSP</sequence>
<keyword evidence="3" id="KW-1185">Reference proteome</keyword>
<dbReference type="Proteomes" id="UP000024635">
    <property type="component" value="Unassembled WGS sequence"/>
</dbReference>
<feature type="compositionally biased region" description="Polar residues" evidence="1">
    <location>
        <begin position="72"/>
        <end position="88"/>
    </location>
</feature>